<sequence length="639" mass="72367">MSARLLKQFLKEQEQKQRQERREIGDGSEEEEDAESPDFGSRSSINPFDFLNEEDDDEPDQDESKATEETFIRSSDEVKREMTAVEGTSTSNCKPKKKNKSKKKKKGKEGPTSANKVEESLEEVLENLSLDVNYSVSGPDPTKSNLGKAKVNDKFVKRFDQSILQVNPKNLNPQNELRKIFGSKVVKSFEQSNQAGGSRQLRGGRSGARHRKTNLVTPLEHWPQWDGSFSMELLETKDGCNYFRYVYSASYDETQRLFEGAKATHDLNGVAVLLRHRHRYHIDSLMALAYYHMLTGEHQTSADETAMCLYALECAWHPMFTPFQGNCQLKYSHETNKALFKVLFTHMKSLDRQGCCRSALEVCKLLLSLDSDDPMGALFCIDYFALRAEEYAWLEQFSEEYKSDNSLWMFPNFSFSLAICRFNLEKEGTLGDSSVGVAKSRSVDLMKQALMLHPSVLRKLEAKVPLKSQIWTTILKNTFFQADRTGSLSLDHLIDLYIERSYIIWKRPELQKFLQDAAAQVIEALEHNINEAKDWACVSKEAFSSESNEYVHLLVSDFSDKMPSLTPENLENAMVDLRIVAGQNGVQVDNQQNGGPAPQPIANRNALAVLMESILPWVHYEDGEGGVADEDDGHGAGHD</sequence>
<dbReference type="GO" id="GO:1990112">
    <property type="term" value="C:RQC complex"/>
    <property type="evidence" value="ECO:0007669"/>
    <property type="project" value="TreeGrafter"/>
</dbReference>
<dbReference type="InParanoid" id="A0A7J7CH82"/>
<proteinExistence type="predicted"/>
<gene>
    <name evidence="2" type="ORF">HS088_TW17G00948</name>
</gene>
<keyword evidence="3" id="KW-1185">Reference proteome</keyword>
<dbReference type="EMBL" id="JAAARO010000017">
    <property type="protein sequence ID" value="KAF5733405.1"/>
    <property type="molecule type" value="Genomic_DNA"/>
</dbReference>
<dbReference type="AlphaFoldDB" id="A0A7J7CH82"/>
<organism evidence="2 3">
    <name type="scientific">Tripterygium wilfordii</name>
    <name type="common">Thunder God vine</name>
    <dbReference type="NCBI Taxonomy" id="458696"/>
    <lineage>
        <taxon>Eukaryota</taxon>
        <taxon>Viridiplantae</taxon>
        <taxon>Streptophyta</taxon>
        <taxon>Embryophyta</taxon>
        <taxon>Tracheophyta</taxon>
        <taxon>Spermatophyta</taxon>
        <taxon>Magnoliopsida</taxon>
        <taxon>eudicotyledons</taxon>
        <taxon>Gunneridae</taxon>
        <taxon>Pentapetalae</taxon>
        <taxon>rosids</taxon>
        <taxon>fabids</taxon>
        <taxon>Celastrales</taxon>
        <taxon>Celastraceae</taxon>
        <taxon>Tripterygium</taxon>
    </lineage>
</organism>
<protein>
    <recommendedName>
        <fullName evidence="4">Transcription factor 25</fullName>
    </recommendedName>
</protein>
<feature type="compositionally biased region" description="Basic residues" evidence="1">
    <location>
        <begin position="94"/>
        <end position="107"/>
    </location>
</feature>
<name>A0A7J7CH82_TRIWF</name>
<feature type="compositionally biased region" description="Basic and acidic residues" evidence="1">
    <location>
        <begin position="9"/>
        <end position="25"/>
    </location>
</feature>
<dbReference type="InterPro" id="IPR006994">
    <property type="entry name" value="TCF25/Rqc1"/>
</dbReference>
<dbReference type="Pfam" id="PF04910">
    <property type="entry name" value="Tcf25"/>
    <property type="match status" value="1"/>
</dbReference>
<feature type="compositionally biased region" description="Acidic residues" evidence="1">
    <location>
        <begin position="26"/>
        <end position="36"/>
    </location>
</feature>
<evidence type="ECO:0000313" key="3">
    <source>
        <dbReference type="Proteomes" id="UP000593562"/>
    </source>
</evidence>
<feature type="region of interest" description="Disordered" evidence="1">
    <location>
        <begin position="191"/>
        <end position="210"/>
    </location>
</feature>
<dbReference type="Proteomes" id="UP000593562">
    <property type="component" value="Unassembled WGS sequence"/>
</dbReference>
<comment type="caution">
    <text evidence="2">The sequence shown here is derived from an EMBL/GenBank/DDBJ whole genome shotgun (WGS) entry which is preliminary data.</text>
</comment>
<feature type="compositionally biased region" description="Acidic residues" evidence="1">
    <location>
        <begin position="51"/>
        <end position="61"/>
    </location>
</feature>
<feature type="compositionally biased region" description="Basic and acidic residues" evidence="1">
    <location>
        <begin position="62"/>
        <end position="83"/>
    </location>
</feature>
<evidence type="ECO:0000256" key="1">
    <source>
        <dbReference type="SAM" id="MobiDB-lite"/>
    </source>
</evidence>
<feature type="region of interest" description="Disordered" evidence="1">
    <location>
        <begin position="1"/>
        <end position="117"/>
    </location>
</feature>
<dbReference type="FunCoup" id="A0A7J7CH82">
    <property type="interactions" value="4591"/>
</dbReference>
<dbReference type="PANTHER" id="PTHR22684:SF0">
    <property type="entry name" value="RIBOSOME QUALITY CONTROL COMPLEX SUBUNIT TCF25"/>
    <property type="match status" value="1"/>
</dbReference>
<dbReference type="PANTHER" id="PTHR22684">
    <property type="entry name" value="NULP1-RELATED"/>
    <property type="match status" value="1"/>
</dbReference>
<evidence type="ECO:0000313" key="2">
    <source>
        <dbReference type="EMBL" id="KAF5733405.1"/>
    </source>
</evidence>
<feature type="compositionally biased region" description="Low complexity" evidence="1">
    <location>
        <begin position="194"/>
        <end position="203"/>
    </location>
</feature>
<reference evidence="2 3" key="1">
    <citation type="journal article" date="2020" name="Nat. Commun.">
        <title>Genome of Tripterygium wilfordii and identification of cytochrome P450 involved in triptolide biosynthesis.</title>
        <authorList>
            <person name="Tu L."/>
            <person name="Su P."/>
            <person name="Zhang Z."/>
            <person name="Gao L."/>
            <person name="Wang J."/>
            <person name="Hu T."/>
            <person name="Zhou J."/>
            <person name="Zhang Y."/>
            <person name="Zhao Y."/>
            <person name="Liu Y."/>
            <person name="Song Y."/>
            <person name="Tong Y."/>
            <person name="Lu Y."/>
            <person name="Yang J."/>
            <person name="Xu C."/>
            <person name="Jia M."/>
            <person name="Peters R.J."/>
            <person name="Huang L."/>
            <person name="Gao W."/>
        </authorList>
    </citation>
    <scope>NUCLEOTIDE SEQUENCE [LARGE SCALE GENOMIC DNA]</scope>
    <source>
        <strain evidence="3">cv. XIE 37</strain>
        <tissue evidence="2">Leaf</tissue>
    </source>
</reference>
<evidence type="ECO:0008006" key="4">
    <source>
        <dbReference type="Google" id="ProtNLM"/>
    </source>
</evidence>
<accession>A0A7J7CH82</accession>